<dbReference type="InterPro" id="IPR017255">
    <property type="entry name" value="AcTrfase_GNAT_prd"/>
</dbReference>
<evidence type="ECO:0000256" key="1">
    <source>
        <dbReference type="ARBA" id="ARBA00022679"/>
    </source>
</evidence>
<name>A0A1I4Q965_9FIRM</name>
<evidence type="ECO:0000313" key="3">
    <source>
        <dbReference type="EMBL" id="SFM36642.1"/>
    </source>
</evidence>
<reference evidence="4" key="1">
    <citation type="submission" date="2016-10" db="EMBL/GenBank/DDBJ databases">
        <authorList>
            <person name="Varghese N."/>
            <person name="Submissions S."/>
        </authorList>
    </citation>
    <scope>NUCLEOTIDE SEQUENCE [LARGE SCALE GENOMIC DNA]</scope>
    <source>
        <strain evidence="4">DSM 13327</strain>
    </source>
</reference>
<feature type="domain" description="N-acetyltransferase" evidence="2">
    <location>
        <begin position="3"/>
        <end position="145"/>
    </location>
</feature>
<proteinExistence type="predicted"/>
<sequence>MDVQIREVDREDFDSVFSLFKQLWPDKHLHKEDMFTVYSRGMEGNTDKYICAVYDGKVIGFCAIAFMNNFWQEGRIAYIYAMVVDDALKGQGIGTRLLDEAYSIAAVQGCKKIELDSGFQREAAHRFYEKKSYVKRAFLFSKDIT</sequence>
<dbReference type="PANTHER" id="PTHR13947">
    <property type="entry name" value="GNAT FAMILY N-ACETYLTRANSFERASE"/>
    <property type="match status" value="1"/>
</dbReference>
<accession>A0A1I4Q965</accession>
<keyword evidence="1 3" id="KW-0808">Transferase</keyword>
<dbReference type="GO" id="GO:0008080">
    <property type="term" value="F:N-acetyltransferase activity"/>
    <property type="evidence" value="ECO:0007669"/>
    <property type="project" value="InterPro"/>
</dbReference>
<keyword evidence="4" id="KW-1185">Reference proteome</keyword>
<dbReference type="STRING" id="1123291.SAMN04490355_10899"/>
<dbReference type="CDD" id="cd04301">
    <property type="entry name" value="NAT_SF"/>
    <property type="match status" value="1"/>
</dbReference>
<dbReference type="EMBL" id="FOTS01000089">
    <property type="protein sequence ID" value="SFM36642.1"/>
    <property type="molecule type" value="Genomic_DNA"/>
</dbReference>
<dbReference type="OrthoDB" id="9789603at2"/>
<organism evidence="3 4">
    <name type="scientific">Pelosinus propionicus DSM 13327</name>
    <dbReference type="NCBI Taxonomy" id="1123291"/>
    <lineage>
        <taxon>Bacteria</taxon>
        <taxon>Bacillati</taxon>
        <taxon>Bacillota</taxon>
        <taxon>Negativicutes</taxon>
        <taxon>Selenomonadales</taxon>
        <taxon>Sporomusaceae</taxon>
        <taxon>Pelosinus</taxon>
    </lineage>
</organism>
<dbReference type="PIRSF" id="PIRSF037663">
    <property type="entry name" value="Acetyltransf_GNAT_prd"/>
    <property type="match status" value="1"/>
</dbReference>
<dbReference type="PROSITE" id="PS51186">
    <property type="entry name" value="GNAT"/>
    <property type="match status" value="1"/>
</dbReference>
<dbReference type="Proteomes" id="UP000199520">
    <property type="component" value="Unassembled WGS sequence"/>
</dbReference>
<evidence type="ECO:0000259" key="2">
    <source>
        <dbReference type="PROSITE" id="PS51186"/>
    </source>
</evidence>
<dbReference type="Pfam" id="PF00583">
    <property type="entry name" value="Acetyltransf_1"/>
    <property type="match status" value="1"/>
</dbReference>
<gene>
    <name evidence="3" type="ORF">SAMN04490355_10899</name>
</gene>
<dbReference type="PANTHER" id="PTHR13947:SF37">
    <property type="entry name" value="LD18367P"/>
    <property type="match status" value="1"/>
</dbReference>
<evidence type="ECO:0000313" key="4">
    <source>
        <dbReference type="Proteomes" id="UP000199520"/>
    </source>
</evidence>
<dbReference type="SUPFAM" id="SSF55729">
    <property type="entry name" value="Acyl-CoA N-acyltransferases (Nat)"/>
    <property type="match status" value="1"/>
</dbReference>
<dbReference type="InterPro" id="IPR000182">
    <property type="entry name" value="GNAT_dom"/>
</dbReference>
<dbReference type="AlphaFoldDB" id="A0A1I4Q965"/>
<protein>
    <submittedName>
        <fullName evidence="3">Acetyltransferase (GNAT) family protein</fullName>
    </submittedName>
</protein>
<dbReference type="Gene3D" id="3.40.630.30">
    <property type="match status" value="1"/>
</dbReference>
<dbReference type="InterPro" id="IPR050769">
    <property type="entry name" value="NAT_camello-type"/>
</dbReference>
<dbReference type="InterPro" id="IPR016181">
    <property type="entry name" value="Acyl_CoA_acyltransferase"/>
</dbReference>
<dbReference type="RefSeq" id="WP_090944480.1">
    <property type="nucleotide sequence ID" value="NZ_FOTS01000089.1"/>
</dbReference>